<feature type="transmembrane region" description="Helical" evidence="6">
    <location>
        <begin position="413"/>
        <end position="430"/>
    </location>
</feature>
<keyword evidence="9" id="KW-1185">Reference proteome</keyword>
<evidence type="ECO:0000313" key="8">
    <source>
        <dbReference type="EMBL" id="KAJ3580476.1"/>
    </source>
</evidence>
<gene>
    <name evidence="8" type="ORF">NPX13_g89</name>
</gene>
<feature type="transmembrane region" description="Helical" evidence="6">
    <location>
        <begin position="145"/>
        <end position="167"/>
    </location>
</feature>
<protein>
    <recommendedName>
        <fullName evidence="7">Major facilitator superfamily (MFS) profile domain-containing protein</fullName>
    </recommendedName>
</protein>
<sequence>MEAKSGRETEHLEGMDLEAMDVMDPKVQEDLLASYVPGTEEEKRLVRKIDLYLMPTIWLMYLLSYIDRSNIGNAKIAGMQDDLGFTSSQYSISLIVFFITYVIFEIPSNMILSRTRPSIFLPTIMGLWGIVTIGAGWMPNYATLVGIRVLVGALEAGFAPGILLLISSWYKKSEQSRRFAVYISAAILSGAFGGLLAGSITEGLDGVHGIAGWRWLFIVEGAATTGWSIIASYFLLDFPADCRKFNEAERKLAIQRILSEQNERRNTEDTPTPTHLEALKMSLGNWRVWGFVFGYMAIVGSSTLTYFYPTLVQGLGYTAHKAQYLTIPIYAAAFVVNGLTGYFMDKIPQYRGYVLTFWMTVSMLGAIITTVVYDFHARYGLLVIIASGLWAANGLSLSYAASTFGDMPDEVRGISLAFVNAMGNLAQIYGAYLFPSSDAPKYILGFGVISGLCFTGVVAYLLLQIFLRKYPQRL</sequence>
<feature type="transmembrane region" description="Helical" evidence="6">
    <location>
        <begin position="119"/>
        <end position="139"/>
    </location>
</feature>
<feature type="transmembrane region" description="Helical" evidence="6">
    <location>
        <begin position="352"/>
        <end position="373"/>
    </location>
</feature>
<name>A0A9W8NPF0_9PEZI</name>
<keyword evidence="3 6" id="KW-0812">Transmembrane</keyword>
<proteinExistence type="predicted"/>
<dbReference type="GO" id="GO:0016020">
    <property type="term" value="C:membrane"/>
    <property type="evidence" value="ECO:0007669"/>
    <property type="project" value="UniProtKB-SubCell"/>
</dbReference>
<dbReference type="SUPFAM" id="SSF103473">
    <property type="entry name" value="MFS general substrate transporter"/>
    <property type="match status" value="1"/>
</dbReference>
<keyword evidence="4 6" id="KW-1133">Transmembrane helix</keyword>
<keyword evidence="2" id="KW-0813">Transport</keyword>
<dbReference type="FunFam" id="1.20.1250.20:FF:000394">
    <property type="entry name" value="MFS general substrate transporter"/>
    <property type="match status" value="1"/>
</dbReference>
<dbReference type="InterPro" id="IPR036259">
    <property type="entry name" value="MFS_trans_sf"/>
</dbReference>
<feature type="transmembrane region" description="Helical" evidence="6">
    <location>
        <begin position="442"/>
        <end position="463"/>
    </location>
</feature>
<evidence type="ECO:0000259" key="7">
    <source>
        <dbReference type="PROSITE" id="PS50850"/>
    </source>
</evidence>
<dbReference type="Proteomes" id="UP001148614">
    <property type="component" value="Unassembled WGS sequence"/>
</dbReference>
<comment type="subcellular location">
    <subcellularLocation>
        <location evidence="1">Membrane</location>
        <topology evidence="1">Multi-pass membrane protein</topology>
    </subcellularLocation>
</comment>
<feature type="transmembrane region" description="Helical" evidence="6">
    <location>
        <begin position="379"/>
        <end position="401"/>
    </location>
</feature>
<feature type="transmembrane region" description="Helical" evidence="6">
    <location>
        <begin position="212"/>
        <end position="236"/>
    </location>
</feature>
<dbReference type="VEuPathDB" id="FungiDB:F4678DRAFT_368951"/>
<dbReference type="PANTHER" id="PTHR43791">
    <property type="entry name" value="PERMEASE-RELATED"/>
    <property type="match status" value="1"/>
</dbReference>
<dbReference type="InterPro" id="IPR020846">
    <property type="entry name" value="MFS_dom"/>
</dbReference>
<evidence type="ECO:0000256" key="6">
    <source>
        <dbReference type="SAM" id="Phobius"/>
    </source>
</evidence>
<dbReference type="FunFam" id="1.20.1250.20:FF:000057">
    <property type="entry name" value="MFS general substrate transporter"/>
    <property type="match status" value="1"/>
</dbReference>
<dbReference type="Pfam" id="PF07690">
    <property type="entry name" value="MFS_1"/>
    <property type="match status" value="1"/>
</dbReference>
<dbReference type="Gene3D" id="1.20.1250.20">
    <property type="entry name" value="MFS general substrate transporter like domains"/>
    <property type="match status" value="2"/>
</dbReference>
<evidence type="ECO:0000256" key="4">
    <source>
        <dbReference type="ARBA" id="ARBA00022989"/>
    </source>
</evidence>
<dbReference type="AlphaFoldDB" id="A0A9W8NPF0"/>
<evidence type="ECO:0000256" key="5">
    <source>
        <dbReference type="ARBA" id="ARBA00023136"/>
    </source>
</evidence>
<comment type="caution">
    <text evidence="8">The sequence shown here is derived from an EMBL/GenBank/DDBJ whole genome shotgun (WGS) entry which is preliminary data.</text>
</comment>
<evidence type="ECO:0000256" key="1">
    <source>
        <dbReference type="ARBA" id="ARBA00004141"/>
    </source>
</evidence>
<accession>A0A9W8NPF0</accession>
<dbReference type="PROSITE" id="PS50850">
    <property type="entry name" value="MFS"/>
    <property type="match status" value="1"/>
</dbReference>
<feature type="transmembrane region" description="Helical" evidence="6">
    <location>
        <begin position="288"/>
        <end position="307"/>
    </location>
</feature>
<feature type="transmembrane region" description="Helical" evidence="6">
    <location>
        <begin position="179"/>
        <end position="200"/>
    </location>
</feature>
<evidence type="ECO:0000256" key="3">
    <source>
        <dbReference type="ARBA" id="ARBA00022692"/>
    </source>
</evidence>
<feature type="transmembrane region" description="Helical" evidence="6">
    <location>
        <begin position="86"/>
        <end position="107"/>
    </location>
</feature>
<dbReference type="EMBL" id="JANPWZ010000004">
    <property type="protein sequence ID" value="KAJ3580476.1"/>
    <property type="molecule type" value="Genomic_DNA"/>
</dbReference>
<dbReference type="GO" id="GO:0022857">
    <property type="term" value="F:transmembrane transporter activity"/>
    <property type="evidence" value="ECO:0007669"/>
    <property type="project" value="InterPro"/>
</dbReference>
<reference evidence="8" key="1">
    <citation type="submission" date="2022-07" db="EMBL/GenBank/DDBJ databases">
        <title>Genome Sequence of Xylaria arbuscula.</title>
        <authorList>
            <person name="Buettner E."/>
        </authorList>
    </citation>
    <scope>NUCLEOTIDE SEQUENCE</scope>
    <source>
        <strain evidence="8">VT107</strain>
    </source>
</reference>
<feature type="domain" description="Major facilitator superfamily (MFS) profile" evidence="7">
    <location>
        <begin position="53"/>
        <end position="468"/>
    </location>
</feature>
<evidence type="ECO:0000256" key="2">
    <source>
        <dbReference type="ARBA" id="ARBA00022448"/>
    </source>
</evidence>
<keyword evidence="5 6" id="KW-0472">Membrane</keyword>
<feature type="transmembrane region" description="Helical" evidence="6">
    <location>
        <begin position="49"/>
        <end position="66"/>
    </location>
</feature>
<organism evidence="8 9">
    <name type="scientific">Xylaria arbuscula</name>
    <dbReference type="NCBI Taxonomy" id="114810"/>
    <lineage>
        <taxon>Eukaryota</taxon>
        <taxon>Fungi</taxon>
        <taxon>Dikarya</taxon>
        <taxon>Ascomycota</taxon>
        <taxon>Pezizomycotina</taxon>
        <taxon>Sordariomycetes</taxon>
        <taxon>Xylariomycetidae</taxon>
        <taxon>Xylariales</taxon>
        <taxon>Xylariaceae</taxon>
        <taxon>Xylaria</taxon>
    </lineage>
</organism>
<evidence type="ECO:0000313" key="9">
    <source>
        <dbReference type="Proteomes" id="UP001148614"/>
    </source>
</evidence>
<dbReference type="InterPro" id="IPR011701">
    <property type="entry name" value="MFS"/>
</dbReference>
<feature type="transmembrane region" description="Helical" evidence="6">
    <location>
        <begin position="327"/>
        <end position="345"/>
    </location>
</feature>
<dbReference type="PANTHER" id="PTHR43791:SF38">
    <property type="entry name" value="MAJOR FACILITATOR SUPERFAMILY (MFS) PROFILE DOMAIN-CONTAINING PROTEIN"/>
    <property type="match status" value="1"/>
</dbReference>